<dbReference type="PANTHER" id="PTHR43591">
    <property type="entry name" value="METHYLTRANSFERASE"/>
    <property type="match status" value="1"/>
</dbReference>
<proteinExistence type="predicted"/>
<evidence type="ECO:0000313" key="1">
    <source>
        <dbReference type="EMBL" id="ATZ54128.1"/>
    </source>
</evidence>
<gene>
    <name evidence="1" type="ORF">BCIN_10g01480</name>
</gene>
<dbReference type="CDD" id="cd02440">
    <property type="entry name" value="AdoMet_MTases"/>
    <property type="match status" value="1"/>
</dbReference>
<dbReference type="Pfam" id="PF13489">
    <property type="entry name" value="Methyltransf_23"/>
    <property type="match status" value="1"/>
</dbReference>
<dbReference type="EMBL" id="CP009814">
    <property type="protein sequence ID" value="ATZ54128.1"/>
    <property type="molecule type" value="Genomic_DNA"/>
</dbReference>
<organism evidence="1 2">
    <name type="scientific">Botryotinia fuckeliana (strain B05.10)</name>
    <name type="common">Noble rot fungus</name>
    <name type="synonym">Botrytis cinerea</name>
    <dbReference type="NCBI Taxonomy" id="332648"/>
    <lineage>
        <taxon>Eukaryota</taxon>
        <taxon>Fungi</taxon>
        <taxon>Dikarya</taxon>
        <taxon>Ascomycota</taxon>
        <taxon>Pezizomycotina</taxon>
        <taxon>Leotiomycetes</taxon>
        <taxon>Helotiales</taxon>
        <taxon>Sclerotiniaceae</taxon>
        <taxon>Botrytis</taxon>
    </lineage>
</organism>
<dbReference type="GO" id="GO:0008168">
    <property type="term" value="F:methyltransferase activity"/>
    <property type="evidence" value="ECO:0007669"/>
    <property type="project" value="TreeGrafter"/>
</dbReference>
<dbReference type="PANTHER" id="PTHR43591:SF106">
    <property type="entry name" value="S-ADENOSYL-L-METHIONINE-DEPENDENT METHYLTRANSFERASE"/>
    <property type="match status" value="1"/>
</dbReference>
<dbReference type="GeneID" id="5436283"/>
<dbReference type="Gene3D" id="3.40.50.150">
    <property type="entry name" value="Vaccinia Virus protein VP39"/>
    <property type="match status" value="1"/>
</dbReference>
<accession>A0A384JUB7</accession>
<dbReference type="AlphaFoldDB" id="A0A384JUB7"/>
<name>A0A384JUB7_BOTFB</name>
<dbReference type="SUPFAM" id="SSF53335">
    <property type="entry name" value="S-adenosyl-L-methionine-dependent methyltransferases"/>
    <property type="match status" value="1"/>
</dbReference>
<reference evidence="1 2" key="3">
    <citation type="journal article" date="2017" name="Mol. Plant Pathol.">
        <title>A gapless genome sequence of the fungus Botrytis cinerea.</title>
        <authorList>
            <person name="Van Kan J.A."/>
            <person name="Stassen J.H."/>
            <person name="Mosbach A."/>
            <person name="Van Der Lee T.A."/>
            <person name="Faino L."/>
            <person name="Farmer A.D."/>
            <person name="Papasotiriou D.G."/>
            <person name="Zhou S."/>
            <person name="Seidl M.F."/>
            <person name="Cottam E."/>
            <person name="Edel D."/>
            <person name="Hahn M."/>
            <person name="Schwartz D.C."/>
            <person name="Dietrich R.A."/>
            <person name="Widdison S."/>
            <person name="Scalliet G."/>
        </authorList>
    </citation>
    <scope>NUCLEOTIDE SEQUENCE [LARGE SCALE GENOMIC DNA]</scope>
    <source>
        <strain evidence="1 2">B05.10</strain>
    </source>
</reference>
<dbReference type="KEGG" id="bfu:BCIN_10g01480"/>
<keyword evidence="2" id="KW-1185">Reference proteome</keyword>
<dbReference type="InterPro" id="IPR029063">
    <property type="entry name" value="SAM-dependent_MTases_sf"/>
</dbReference>
<dbReference type="OrthoDB" id="2013972at2759"/>
<reference evidence="1 2" key="1">
    <citation type="journal article" date="2011" name="PLoS Genet.">
        <title>Genomic analysis of the necrotrophic fungal pathogens Sclerotinia sclerotiorum and Botrytis cinerea.</title>
        <authorList>
            <person name="Amselem J."/>
            <person name="Cuomo C.A."/>
            <person name="van Kan J.A."/>
            <person name="Viaud M."/>
            <person name="Benito E.P."/>
            <person name="Couloux A."/>
            <person name="Coutinho P.M."/>
            <person name="de Vries R.P."/>
            <person name="Dyer P.S."/>
            <person name="Fillinger S."/>
            <person name="Fournier E."/>
            <person name="Gout L."/>
            <person name="Hahn M."/>
            <person name="Kohn L."/>
            <person name="Lapalu N."/>
            <person name="Plummer K.M."/>
            <person name="Pradier J.M."/>
            <person name="Quevillon E."/>
            <person name="Sharon A."/>
            <person name="Simon A."/>
            <person name="ten Have A."/>
            <person name="Tudzynski B."/>
            <person name="Tudzynski P."/>
            <person name="Wincker P."/>
            <person name="Andrew M."/>
            <person name="Anthouard V."/>
            <person name="Beever R.E."/>
            <person name="Beffa R."/>
            <person name="Benoit I."/>
            <person name="Bouzid O."/>
            <person name="Brault B."/>
            <person name="Chen Z."/>
            <person name="Choquer M."/>
            <person name="Collemare J."/>
            <person name="Cotton P."/>
            <person name="Danchin E.G."/>
            <person name="Da Silva C."/>
            <person name="Gautier A."/>
            <person name="Giraud C."/>
            <person name="Giraud T."/>
            <person name="Gonzalez C."/>
            <person name="Grossetete S."/>
            <person name="Guldener U."/>
            <person name="Henrissat B."/>
            <person name="Howlett B.J."/>
            <person name="Kodira C."/>
            <person name="Kretschmer M."/>
            <person name="Lappartient A."/>
            <person name="Leroch M."/>
            <person name="Levis C."/>
            <person name="Mauceli E."/>
            <person name="Neuveglise C."/>
            <person name="Oeser B."/>
            <person name="Pearson M."/>
            <person name="Poulain J."/>
            <person name="Poussereau N."/>
            <person name="Quesneville H."/>
            <person name="Rascle C."/>
            <person name="Schumacher J."/>
            <person name="Segurens B."/>
            <person name="Sexton A."/>
            <person name="Silva E."/>
            <person name="Sirven C."/>
            <person name="Soanes D.M."/>
            <person name="Talbot N.J."/>
            <person name="Templeton M."/>
            <person name="Yandava C."/>
            <person name="Yarden O."/>
            <person name="Zeng Q."/>
            <person name="Rollins J.A."/>
            <person name="Lebrun M.H."/>
            <person name="Dickman M."/>
        </authorList>
    </citation>
    <scope>NUCLEOTIDE SEQUENCE [LARGE SCALE GENOMIC DNA]</scope>
    <source>
        <strain evidence="1 2">B05.10</strain>
    </source>
</reference>
<sequence length="329" mass="37370">MALENSETVDIEEDVSLTARSYSSSEDDLAGDTYSIDSSAMAFKMENGRRYQAYREGAYWQPNDEVQSEQIDISHRRYLAMLDGSLYMAPIPDDVERVLDLGTGTGIWAIDFADLFPNTSVIGTDLSPIQPDMVPPNCRFEIDDCTEEWTYPPNYFDFIHIRSLLGSVADWDKLYAQAFKHLKPGGYIQHLEPSLYIHCDDNTLPQDSPLYKFSELFNEAGKRTGQSLDLCPTMSSKIAQAGFVNLHEKTYKTPLGEWSSDPKLQELGKWNLLQFDVGLEGFCIQLLTNIMGMTLPEVQLFCAQVRVAARDRRIHSYYPHTLVYAQKPL</sequence>
<reference evidence="1 2" key="2">
    <citation type="journal article" date="2012" name="Eukaryot. Cell">
        <title>Genome update of Botrytis cinerea strains B05.10 and T4.</title>
        <authorList>
            <person name="Staats M."/>
            <person name="van Kan J.A."/>
        </authorList>
    </citation>
    <scope>NUCLEOTIDE SEQUENCE [LARGE SCALE GENOMIC DNA]</scope>
    <source>
        <strain evidence="1 2">B05.10</strain>
    </source>
</reference>
<dbReference type="RefSeq" id="XP_024551246.1">
    <property type="nucleotide sequence ID" value="XM_024695452.1"/>
</dbReference>
<protein>
    <submittedName>
        <fullName evidence="1">Uncharacterized protein</fullName>
    </submittedName>
</protein>
<dbReference type="Proteomes" id="UP000001798">
    <property type="component" value="Chromosome 10"/>
</dbReference>
<evidence type="ECO:0000313" key="2">
    <source>
        <dbReference type="Proteomes" id="UP000001798"/>
    </source>
</evidence>
<dbReference type="VEuPathDB" id="FungiDB:Bcin10g01480"/>